<evidence type="ECO:0000256" key="1">
    <source>
        <dbReference type="SAM" id="MobiDB-lite"/>
    </source>
</evidence>
<dbReference type="AlphaFoldDB" id="A0A507DV24"/>
<sequence length="574" mass="61263">MQSYFASMAGSGTQVGLSNSAYHDAGPGIPVTGPASVQGVQPQRIRVKLPKSLAAKNQPTPPADTYPAEPESTATPSARISLKDLRSSKSSNSQHANLSSSPPSSSPASKPTQSHNDMDPQTMKAQVNDRAVRKIMDLEIANESLLAVNTTLENTIREQALNLEQMRRLVGMLKRKYGADLVPDDLSLDTDCSEYSEDCRNQFLNIEKQRAQQPFTNSIVDDLSQSPVDEKEIELQFNRVCGTISQLIQDGTRALNIRGSAPREPKRISQPEPITISPPAAEPEPIPPRQTPSPKPGSPPTTTSTSRKPSPLSTSTTPASSKRASGTVSPPRSASNPSSRASTPTPMKRTATTTSTRSTATTPKPPAPRKQSTSSEPCSVELIVVDAEQIYKKARLLMTARHAYSKRALSSAIEQEDRAIEDEMDEQQQQSSFGKNDSSTVAIPRSLYGTLVELVEAVHQDLIGSYERKHEGNENSSTGNVRKDGSVGIVAGGFAIGVGTVSGAIMVGGNMKTKTEEPVSWNVPDVKRRVASPVPGAKRPPLSSTMGTGGARNLASGKTLVAQRAVAGARKGLM</sequence>
<gene>
    <name evidence="2" type="ORF">CcCBS67573_g09450</name>
</gene>
<dbReference type="EMBL" id="QEAP01000842">
    <property type="protein sequence ID" value="TPX55573.1"/>
    <property type="molecule type" value="Genomic_DNA"/>
</dbReference>
<dbReference type="Proteomes" id="UP000320333">
    <property type="component" value="Unassembled WGS sequence"/>
</dbReference>
<reference evidence="2 3" key="1">
    <citation type="journal article" date="2019" name="Sci. Rep.">
        <title>Comparative genomics of chytrid fungi reveal insights into the obligate biotrophic and pathogenic lifestyle of Synchytrium endobioticum.</title>
        <authorList>
            <person name="van de Vossenberg B.T.L.H."/>
            <person name="Warris S."/>
            <person name="Nguyen H.D.T."/>
            <person name="van Gent-Pelzer M.P.E."/>
            <person name="Joly D.L."/>
            <person name="van de Geest H.C."/>
            <person name="Bonants P.J.M."/>
            <person name="Smith D.S."/>
            <person name="Levesque C.A."/>
            <person name="van der Lee T.A.J."/>
        </authorList>
    </citation>
    <scope>NUCLEOTIDE SEQUENCE [LARGE SCALE GENOMIC DNA]</scope>
    <source>
        <strain evidence="2 3">CBS 675.73</strain>
    </source>
</reference>
<feature type="region of interest" description="Disordered" evidence="1">
    <location>
        <begin position="531"/>
        <end position="550"/>
    </location>
</feature>
<protein>
    <submittedName>
        <fullName evidence="2">Uncharacterized protein</fullName>
    </submittedName>
</protein>
<proteinExistence type="predicted"/>
<feature type="region of interest" description="Disordered" evidence="1">
    <location>
        <begin position="255"/>
        <end position="376"/>
    </location>
</feature>
<comment type="caution">
    <text evidence="2">The sequence shown here is derived from an EMBL/GenBank/DDBJ whole genome shotgun (WGS) entry which is preliminary data.</text>
</comment>
<evidence type="ECO:0000313" key="2">
    <source>
        <dbReference type="EMBL" id="TPX55573.1"/>
    </source>
</evidence>
<feature type="compositionally biased region" description="Low complexity" evidence="1">
    <location>
        <begin position="88"/>
        <end position="111"/>
    </location>
</feature>
<accession>A0A507DV24</accession>
<organism evidence="2 3">
    <name type="scientific">Chytriomyces confervae</name>
    <dbReference type="NCBI Taxonomy" id="246404"/>
    <lineage>
        <taxon>Eukaryota</taxon>
        <taxon>Fungi</taxon>
        <taxon>Fungi incertae sedis</taxon>
        <taxon>Chytridiomycota</taxon>
        <taxon>Chytridiomycota incertae sedis</taxon>
        <taxon>Chytridiomycetes</taxon>
        <taxon>Chytridiales</taxon>
        <taxon>Chytriomycetaceae</taxon>
        <taxon>Chytriomyces</taxon>
    </lineage>
</organism>
<evidence type="ECO:0000313" key="3">
    <source>
        <dbReference type="Proteomes" id="UP000320333"/>
    </source>
</evidence>
<feature type="region of interest" description="Disordered" evidence="1">
    <location>
        <begin position="51"/>
        <end position="122"/>
    </location>
</feature>
<feature type="compositionally biased region" description="Low complexity" evidence="1">
    <location>
        <begin position="300"/>
        <end position="321"/>
    </location>
</feature>
<feature type="compositionally biased region" description="Low complexity" evidence="1">
    <location>
        <begin position="329"/>
        <end position="362"/>
    </location>
</feature>
<dbReference type="STRING" id="246404.A0A507DV24"/>
<name>A0A507DV24_9FUNG</name>
<dbReference type="OrthoDB" id="2555519at2759"/>
<feature type="compositionally biased region" description="Pro residues" evidence="1">
    <location>
        <begin position="280"/>
        <end position="299"/>
    </location>
</feature>
<keyword evidence="3" id="KW-1185">Reference proteome</keyword>